<dbReference type="EMBL" id="CP003364">
    <property type="protein sequence ID" value="AGA25913.1"/>
    <property type="molecule type" value="Genomic_DNA"/>
</dbReference>
<dbReference type="Proteomes" id="UP000010798">
    <property type="component" value="Chromosome"/>
</dbReference>
<dbReference type="OrthoDB" id="286228at2"/>
<dbReference type="InterPro" id="IPR011989">
    <property type="entry name" value="ARM-like"/>
</dbReference>
<evidence type="ECO:0000313" key="2">
    <source>
        <dbReference type="EMBL" id="AGA25913.1"/>
    </source>
</evidence>
<dbReference type="InterPro" id="IPR016024">
    <property type="entry name" value="ARM-type_fold"/>
</dbReference>
<dbReference type="RefSeq" id="WP_015245083.1">
    <property type="nucleotide sequence ID" value="NC_019892.1"/>
</dbReference>
<dbReference type="Pfam" id="PF13646">
    <property type="entry name" value="HEAT_2"/>
    <property type="match status" value="1"/>
</dbReference>
<feature type="region of interest" description="Disordered" evidence="1">
    <location>
        <begin position="180"/>
        <end position="275"/>
    </location>
</feature>
<proteinExistence type="predicted"/>
<dbReference type="HOGENOM" id="CLU_1011556_0_0_0"/>
<dbReference type="AlphaFoldDB" id="L0DAR2"/>
<sequence>MLTATIGTALIFCQSALGGHGHHGAKVGACESCGEKNGVVLATISRLQTSPRWRDRDDAANDLRDFDWRCHPEVVGALAFTLLNDPEEEVREEAAESLAKMAPCLPVAHAALSQAAENDRHYATRRWARKGLKALRGRCEGTCEVCEPGTSDAIVLPTSIVGETFAPGLPLIPGKTLGEPAFESSVESSTSLAPLPPDSPVESLPLAPVEASPIPPADSGDMSLEPLPLDPPGPSAARSTAKPGRPVETKKVAQAPSRRRNLPRFIRIPSSLLDR</sequence>
<evidence type="ECO:0000313" key="3">
    <source>
        <dbReference type="Proteomes" id="UP000010798"/>
    </source>
</evidence>
<dbReference type="STRING" id="886293.Sinac_1534"/>
<dbReference type="KEGG" id="saci:Sinac_1534"/>
<evidence type="ECO:0008006" key="4">
    <source>
        <dbReference type="Google" id="ProtNLM"/>
    </source>
</evidence>
<accession>L0DAR2</accession>
<name>L0DAR2_SINAD</name>
<dbReference type="eggNOG" id="ENOG5033D18">
    <property type="taxonomic scope" value="Bacteria"/>
</dbReference>
<organism evidence="2 3">
    <name type="scientific">Singulisphaera acidiphila (strain ATCC BAA-1392 / DSM 18658 / VKM B-2454 / MOB10)</name>
    <dbReference type="NCBI Taxonomy" id="886293"/>
    <lineage>
        <taxon>Bacteria</taxon>
        <taxon>Pseudomonadati</taxon>
        <taxon>Planctomycetota</taxon>
        <taxon>Planctomycetia</taxon>
        <taxon>Isosphaerales</taxon>
        <taxon>Isosphaeraceae</taxon>
        <taxon>Singulisphaera</taxon>
    </lineage>
</organism>
<dbReference type="Gene3D" id="1.25.10.10">
    <property type="entry name" value="Leucine-rich Repeat Variant"/>
    <property type="match status" value="1"/>
</dbReference>
<dbReference type="SUPFAM" id="SSF48371">
    <property type="entry name" value="ARM repeat"/>
    <property type="match status" value="1"/>
</dbReference>
<gene>
    <name evidence="2" type="ordered locus">Sinac_1534</name>
</gene>
<reference evidence="2 3" key="1">
    <citation type="submission" date="2012-02" db="EMBL/GenBank/DDBJ databases">
        <title>Complete sequence of chromosome of Singulisphaera acidiphila DSM 18658.</title>
        <authorList>
            <consortium name="US DOE Joint Genome Institute (JGI-PGF)"/>
            <person name="Lucas S."/>
            <person name="Copeland A."/>
            <person name="Lapidus A."/>
            <person name="Glavina del Rio T."/>
            <person name="Dalin E."/>
            <person name="Tice H."/>
            <person name="Bruce D."/>
            <person name="Goodwin L."/>
            <person name="Pitluck S."/>
            <person name="Peters L."/>
            <person name="Ovchinnikova G."/>
            <person name="Chertkov O."/>
            <person name="Kyrpides N."/>
            <person name="Mavromatis K."/>
            <person name="Ivanova N."/>
            <person name="Brettin T."/>
            <person name="Detter J.C."/>
            <person name="Han C."/>
            <person name="Larimer F."/>
            <person name="Land M."/>
            <person name="Hauser L."/>
            <person name="Markowitz V."/>
            <person name="Cheng J.-F."/>
            <person name="Hugenholtz P."/>
            <person name="Woyke T."/>
            <person name="Wu D."/>
            <person name="Tindall B."/>
            <person name="Pomrenke H."/>
            <person name="Brambilla E."/>
            <person name="Klenk H.-P."/>
            <person name="Eisen J.A."/>
        </authorList>
    </citation>
    <scope>NUCLEOTIDE SEQUENCE [LARGE SCALE GENOMIC DNA]</scope>
    <source>
        <strain evidence="3">ATCC BAA-1392 / DSM 18658 / VKM B-2454 / MOB10</strain>
    </source>
</reference>
<keyword evidence="3" id="KW-1185">Reference proteome</keyword>
<protein>
    <recommendedName>
        <fullName evidence="4">HEAT repeat protein</fullName>
    </recommendedName>
</protein>
<evidence type="ECO:0000256" key="1">
    <source>
        <dbReference type="SAM" id="MobiDB-lite"/>
    </source>
</evidence>